<dbReference type="Gene3D" id="3.40.50.1820">
    <property type="entry name" value="alpha/beta hydrolase"/>
    <property type="match status" value="1"/>
</dbReference>
<dbReference type="AlphaFoldDB" id="A0A6A1WRG9"/>
<feature type="signal peptide" evidence="1">
    <location>
        <begin position="1"/>
        <end position="19"/>
    </location>
</feature>
<dbReference type="Proteomes" id="UP000516437">
    <property type="component" value="Chromosome 1"/>
</dbReference>
<evidence type="ECO:0000313" key="3">
    <source>
        <dbReference type="EMBL" id="KAB1227223.1"/>
    </source>
</evidence>
<reference evidence="3 4" key="1">
    <citation type="journal article" date="2019" name="Plant Biotechnol. J.">
        <title>The red bayberry genome and genetic basis of sex determination.</title>
        <authorList>
            <person name="Jia H.M."/>
            <person name="Jia H.J."/>
            <person name="Cai Q.L."/>
            <person name="Wang Y."/>
            <person name="Zhao H.B."/>
            <person name="Yang W.F."/>
            <person name="Wang G.Y."/>
            <person name="Li Y.H."/>
            <person name="Zhan D.L."/>
            <person name="Shen Y.T."/>
            <person name="Niu Q.F."/>
            <person name="Chang L."/>
            <person name="Qiu J."/>
            <person name="Zhao L."/>
            <person name="Xie H.B."/>
            <person name="Fu W.Y."/>
            <person name="Jin J."/>
            <person name="Li X.W."/>
            <person name="Jiao Y."/>
            <person name="Zhou C.C."/>
            <person name="Tu T."/>
            <person name="Chai C.Y."/>
            <person name="Gao J.L."/>
            <person name="Fan L.J."/>
            <person name="van de Weg E."/>
            <person name="Wang J.Y."/>
            <person name="Gao Z.S."/>
        </authorList>
    </citation>
    <scope>NUCLEOTIDE SEQUENCE [LARGE SCALE GENOMIC DNA]</scope>
    <source>
        <tissue evidence="3">Leaves</tissue>
    </source>
</reference>
<dbReference type="PANTHER" id="PTHR45763">
    <property type="entry name" value="HYDROLASE, ALPHA/BETA FOLD FAMILY PROTEIN, EXPRESSED-RELATED"/>
    <property type="match status" value="1"/>
</dbReference>
<dbReference type="SUPFAM" id="SSF53474">
    <property type="entry name" value="alpha/beta-Hydrolases"/>
    <property type="match status" value="1"/>
</dbReference>
<gene>
    <name evidence="3" type="ORF">CJ030_MR1G022643</name>
</gene>
<evidence type="ECO:0000259" key="2">
    <source>
        <dbReference type="Pfam" id="PF12697"/>
    </source>
</evidence>
<dbReference type="PANTHER" id="PTHR45763:SF51">
    <property type="entry name" value="ALPHA_BETA-HYDROLASES SUPERFAMILY PROTEIN"/>
    <property type="match status" value="1"/>
</dbReference>
<keyword evidence="1" id="KW-0732">Signal</keyword>
<name>A0A6A1WRG9_9ROSI</name>
<accession>A0A6A1WRG9</accession>
<dbReference type="Pfam" id="PF12697">
    <property type="entry name" value="Abhydrolase_6"/>
    <property type="match status" value="1"/>
</dbReference>
<sequence length="225" mass="25297">MLPVVASVLIAGVILYVYRSTKPPPPKICGTPNGPAVTSPRIKLSDGRYLAYRERGVAKENAEYKVIVVHGFDSSKDIYLPLSQEVMDKLGVYILSFDRAGYGESDPNPKRSVKSEAFDIEELADKLQLGPRFYLLGMSIGTHPVWSCLKYIPHRLAGVTLVVPVINFWWPSFPPELADEAYKKQLKRDQWNAPDRTLCPWTTVLVADPEMVPLLFYLAKTPYIV</sequence>
<dbReference type="EMBL" id="RXIC02000019">
    <property type="protein sequence ID" value="KAB1227223.1"/>
    <property type="molecule type" value="Genomic_DNA"/>
</dbReference>
<evidence type="ECO:0000256" key="1">
    <source>
        <dbReference type="SAM" id="SignalP"/>
    </source>
</evidence>
<keyword evidence="4" id="KW-1185">Reference proteome</keyword>
<proteinExistence type="predicted"/>
<comment type="caution">
    <text evidence="3">The sequence shown here is derived from an EMBL/GenBank/DDBJ whole genome shotgun (WGS) entry which is preliminary data.</text>
</comment>
<dbReference type="InterPro" id="IPR029058">
    <property type="entry name" value="AB_hydrolase_fold"/>
</dbReference>
<protein>
    <recommendedName>
        <fullName evidence="2">AB hydrolase-1 domain-containing protein</fullName>
    </recommendedName>
</protein>
<organism evidence="3 4">
    <name type="scientific">Morella rubra</name>
    <name type="common">Chinese bayberry</name>
    <dbReference type="NCBI Taxonomy" id="262757"/>
    <lineage>
        <taxon>Eukaryota</taxon>
        <taxon>Viridiplantae</taxon>
        <taxon>Streptophyta</taxon>
        <taxon>Embryophyta</taxon>
        <taxon>Tracheophyta</taxon>
        <taxon>Spermatophyta</taxon>
        <taxon>Magnoliopsida</taxon>
        <taxon>eudicotyledons</taxon>
        <taxon>Gunneridae</taxon>
        <taxon>Pentapetalae</taxon>
        <taxon>rosids</taxon>
        <taxon>fabids</taxon>
        <taxon>Fagales</taxon>
        <taxon>Myricaceae</taxon>
        <taxon>Morella</taxon>
    </lineage>
</organism>
<feature type="chain" id="PRO_5025514327" description="AB hydrolase-1 domain-containing protein" evidence="1">
    <location>
        <begin position="20"/>
        <end position="225"/>
    </location>
</feature>
<dbReference type="InterPro" id="IPR000073">
    <property type="entry name" value="AB_hydrolase_1"/>
</dbReference>
<evidence type="ECO:0000313" key="4">
    <source>
        <dbReference type="Proteomes" id="UP000516437"/>
    </source>
</evidence>
<feature type="domain" description="AB hydrolase-1" evidence="2">
    <location>
        <begin position="66"/>
        <end position="215"/>
    </location>
</feature>
<dbReference type="OrthoDB" id="294702at2759"/>